<keyword evidence="8 10" id="KW-0472">Membrane</keyword>
<evidence type="ECO:0000256" key="8">
    <source>
        <dbReference type="ARBA" id="ARBA00023136"/>
    </source>
</evidence>
<dbReference type="GO" id="GO:0005484">
    <property type="term" value="F:SNAP receptor activity"/>
    <property type="evidence" value="ECO:0007669"/>
    <property type="project" value="InterPro"/>
</dbReference>
<evidence type="ECO:0000256" key="7">
    <source>
        <dbReference type="ARBA" id="ARBA00023054"/>
    </source>
</evidence>
<keyword evidence="6 10" id="KW-1133">Transmembrane helix</keyword>
<evidence type="ECO:0000259" key="11">
    <source>
        <dbReference type="Pfam" id="PF03908"/>
    </source>
</evidence>
<keyword evidence="5" id="KW-0931">ER-Golgi transport</keyword>
<evidence type="ECO:0000256" key="9">
    <source>
        <dbReference type="ARBA" id="ARBA00037934"/>
    </source>
</evidence>
<accession>A0A6A4ID12</accession>
<dbReference type="Proteomes" id="UP000799118">
    <property type="component" value="Unassembled WGS sequence"/>
</dbReference>
<sequence>MPPLPSTFDSETSQLIASTRRREIDVTEVQIPRLRTCPGPLSLQQQLATELREDIDVLARQIESLDTMVDDQKGQKNRRELRSVVEEFQGTLLKIRKDYRAAMITSKRTIDTSSMSNRAELFTTTAMKDNRDVNEKVTEDAVMKANNDVTESLQRTLGLMQNELERSVLASQMLGASTKTMRDASSTHDRLTSAMDTSKQLITALQKADWLDRLNIFFGLGFFFLVTLFILKERLVDRSVRIAFWWTKYLPSGKPPIPVPTFSNSVTSSETATVASSVLATVTASTASIASVITSTPVVSSTLSTSVDSPVAENSIVSSSSTLGSIISEFLAEPSGFSDGAEPLVASEAETQSVVSITSDARDEL</sequence>
<dbReference type="EMBL" id="ML769393">
    <property type="protein sequence ID" value="KAE9407890.1"/>
    <property type="molecule type" value="Genomic_DNA"/>
</dbReference>
<dbReference type="OrthoDB" id="46868at2759"/>
<feature type="domain" description="Sec20 C-terminal" evidence="11">
    <location>
        <begin position="146"/>
        <end position="235"/>
    </location>
</feature>
<keyword evidence="2" id="KW-0813">Transport</keyword>
<dbReference type="PANTHER" id="PTHR12825:SF0">
    <property type="entry name" value="VESICLE TRANSPORT PROTEIN SEC20"/>
    <property type="match status" value="1"/>
</dbReference>
<comment type="similarity">
    <text evidence="9">Belongs to the SEC20 family.</text>
</comment>
<reference evidence="12" key="1">
    <citation type="journal article" date="2019" name="Environ. Microbiol.">
        <title>Fungal ecological strategies reflected in gene transcription - a case study of two litter decomposers.</title>
        <authorList>
            <person name="Barbi F."/>
            <person name="Kohler A."/>
            <person name="Barry K."/>
            <person name="Baskaran P."/>
            <person name="Daum C."/>
            <person name="Fauchery L."/>
            <person name="Ihrmark K."/>
            <person name="Kuo A."/>
            <person name="LaButti K."/>
            <person name="Lipzen A."/>
            <person name="Morin E."/>
            <person name="Grigoriev I.V."/>
            <person name="Henrissat B."/>
            <person name="Lindahl B."/>
            <person name="Martin F."/>
        </authorList>
    </citation>
    <scope>NUCLEOTIDE SEQUENCE</scope>
    <source>
        <strain evidence="12">JB14</strain>
    </source>
</reference>
<organism evidence="12 13">
    <name type="scientific">Gymnopus androsaceus JB14</name>
    <dbReference type="NCBI Taxonomy" id="1447944"/>
    <lineage>
        <taxon>Eukaryota</taxon>
        <taxon>Fungi</taxon>
        <taxon>Dikarya</taxon>
        <taxon>Basidiomycota</taxon>
        <taxon>Agaricomycotina</taxon>
        <taxon>Agaricomycetes</taxon>
        <taxon>Agaricomycetidae</taxon>
        <taxon>Agaricales</taxon>
        <taxon>Marasmiineae</taxon>
        <taxon>Omphalotaceae</taxon>
        <taxon>Gymnopus</taxon>
    </lineage>
</organism>
<dbReference type="GO" id="GO:0005789">
    <property type="term" value="C:endoplasmic reticulum membrane"/>
    <property type="evidence" value="ECO:0007669"/>
    <property type="project" value="UniProtKB-SubCell"/>
</dbReference>
<keyword evidence="3 10" id="KW-0812">Transmembrane</keyword>
<evidence type="ECO:0000256" key="4">
    <source>
        <dbReference type="ARBA" id="ARBA00022824"/>
    </source>
</evidence>
<name>A0A6A4ID12_9AGAR</name>
<feature type="transmembrane region" description="Helical" evidence="10">
    <location>
        <begin position="214"/>
        <end position="231"/>
    </location>
</feature>
<evidence type="ECO:0000256" key="1">
    <source>
        <dbReference type="ARBA" id="ARBA00004163"/>
    </source>
</evidence>
<protein>
    <submittedName>
        <fullName evidence="12">Sec20-domain-containing protein</fullName>
    </submittedName>
</protein>
<dbReference type="InterPro" id="IPR056173">
    <property type="entry name" value="Sec20_C"/>
</dbReference>
<evidence type="ECO:0000256" key="2">
    <source>
        <dbReference type="ARBA" id="ARBA00022448"/>
    </source>
</evidence>
<evidence type="ECO:0000313" key="12">
    <source>
        <dbReference type="EMBL" id="KAE9407890.1"/>
    </source>
</evidence>
<evidence type="ECO:0000256" key="6">
    <source>
        <dbReference type="ARBA" id="ARBA00022989"/>
    </source>
</evidence>
<dbReference type="GO" id="GO:0031201">
    <property type="term" value="C:SNARE complex"/>
    <property type="evidence" value="ECO:0007669"/>
    <property type="project" value="TreeGrafter"/>
</dbReference>
<keyword evidence="7" id="KW-0175">Coiled coil</keyword>
<evidence type="ECO:0000313" key="13">
    <source>
        <dbReference type="Proteomes" id="UP000799118"/>
    </source>
</evidence>
<gene>
    <name evidence="12" type="ORF">BT96DRAFT_808763</name>
</gene>
<dbReference type="AlphaFoldDB" id="A0A6A4ID12"/>
<comment type="subcellular location">
    <subcellularLocation>
        <location evidence="1">Endoplasmic reticulum membrane</location>
        <topology evidence="1">Single-pass type IV membrane protein</topology>
    </subcellularLocation>
</comment>
<keyword evidence="4" id="KW-0256">Endoplasmic reticulum</keyword>
<dbReference type="GO" id="GO:0006890">
    <property type="term" value="P:retrograde vesicle-mediated transport, Golgi to endoplasmic reticulum"/>
    <property type="evidence" value="ECO:0007669"/>
    <property type="project" value="InterPro"/>
</dbReference>
<evidence type="ECO:0000256" key="10">
    <source>
        <dbReference type="SAM" id="Phobius"/>
    </source>
</evidence>
<dbReference type="InterPro" id="IPR005606">
    <property type="entry name" value="Sec20"/>
</dbReference>
<dbReference type="Pfam" id="PF03908">
    <property type="entry name" value="Sec20"/>
    <property type="match status" value="1"/>
</dbReference>
<evidence type="ECO:0000256" key="5">
    <source>
        <dbReference type="ARBA" id="ARBA00022892"/>
    </source>
</evidence>
<keyword evidence="13" id="KW-1185">Reference proteome</keyword>
<dbReference type="PANTHER" id="PTHR12825">
    <property type="entry name" value="BNIP1-RELATED"/>
    <property type="match status" value="1"/>
</dbReference>
<proteinExistence type="inferred from homology"/>
<evidence type="ECO:0000256" key="3">
    <source>
        <dbReference type="ARBA" id="ARBA00022692"/>
    </source>
</evidence>